<dbReference type="RefSeq" id="WP_060984658.1">
    <property type="nucleotide sequence ID" value="NZ_CP037867.1"/>
</dbReference>
<accession>A0A4P6X2B8</accession>
<keyword evidence="4" id="KW-0186">Copper</keyword>
<name>A0A4P6X2B8_HYDPS</name>
<reference evidence="7 8" key="1">
    <citation type="submission" date="2019-03" db="EMBL/GenBank/DDBJ databases">
        <authorList>
            <person name="Sebastian G."/>
            <person name="Baumann P."/>
            <person name="Ruckert C."/>
            <person name="Kalinowski J."/>
            <person name="Nebel B."/>
            <person name="Takors R."/>
            <person name="Blombach B."/>
        </authorList>
    </citation>
    <scope>NUCLEOTIDE SEQUENCE [LARGE SCALE GENOMIC DNA]</scope>
    <source>
        <strain evidence="7 8">DSM 1084</strain>
    </source>
</reference>
<dbReference type="InterPro" id="IPR007348">
    <property type="entry name" value="CopC_dom"/>
</dbReference>
<evidence type="ECO:0000256" key="3">
    <source>
        <dbReference type="ARBA" id="ARBA00022729"/>
    </source>
</evidence>
<evidence type="ECO:0000313" key="8">
    <source>
        <dbReference type="Proteomes" id="UP000293912"/>
    </source>
</evidence>
<gene>
    <name evidence="7" type="primary">ycnJ</name>
    <name evidence="7" type="ORF">HPF_13130</name>
</gene>
<comment type="subcellular location">
    <subcellularLocation>
        <location evidence="1">Cell envelope</location>
    </subcellularLocation>
</comment>
<evidence type="ECO:0000259" key="6">
    <source>
        <dbReference type="Pfam" id="PF04234"/>
    </source>
</evidence>
<dbReference type="GO" id="GO:0042597">
    <property type="term" value="C:periplasmic space"/>
    <property type="evidence" value="ECO:0007669"/>
    <property type="project" value="InterPro"/>
</dbReference>
<dbReference type="AlphaFoldDB" id="A0A4P6X2B8"/>
<dbReference type="PANTHER" id="PTHR34820:SF4">
    <property type="entry name" value="INNER MEMBRANE PROTEIN YEBZ"/>
    <property type="match status" value="1"/>
</dbReference>
<dbReference type="SUPFAM" id="SSF81296">
    <property type="entry name" value="E set domains"/>
    <property type="match status" value="1"/>
</dbReference>
<keyword evidence="8" id="KW-1185">Reference proteome</keyword>
<evidence type="ECO:0000256" key="5">
    <source>
        <dbReference type="SAM" id="SignalP"/>
    </source>
</evidence>
<proteinExistence type="predicted"/>
<dbReference type="Pfam" id="PF04234">
    <property type="entry name" value="CopC"/>
    <property type="match status" value="1"/>
</dbReference>
<keyword evidence="2" id="KW-0479">Metal-binding</keyword>
<evidence type="ECO:0000313" key="7">
    <source>
        <dbReference type="EMBL" id="QBM28638.1"/>
    </source>
</evidence>
<dbReference type="InterPro" id="IPR014756">
    <property type="entry name" value="Ig_E-set"/>
</dbReference>
<feature type="chain" id="PRO_5020748925" evidence="5">
    <location>
        <begin position="22"/>
        <end position="122"/>
    </location>
</feature>
<dbReference type="GO" id="GO:0005886">
    <property type="term" value="C:plasma membrane"/>
    <property type="evidence" value="ECO:0007669"/>
    <property type="project" value="TreeGrafter"/>
</dbReference>
<feature type="domain" description="CopC" evidence="6">
    <location>
        <begin position="20"/>
        <end position="115"/>
    </location>
</feature>
<dbReference type="InterPro" id="IPR032694">
    <property type="entry name" value="CopC/D"/>
</dbReference>
<keyword evidence="3 5" id="KW-0732">Signal</keyword>
<dbReference type="EMBL" id="CP037867">
    <property type="protein sequence ID" value="QBM28638.1"/>
    <property type="molecule type" value="Genomic_DNA"/>
</dbReference>
<sequence length="122" mass="12861" precursor="true">MASCLVAVLALAGTSAAWAHAALVKSEPARRATLSKPPPQVRLWFNERLEPAYATISVIRDGAGPVATSKAQVDKDDPKLLVLPLPVLVPGAYTVKYRVLSVDGHTVDYGYTFSVESGGAGK</sequence>
<evidence type="ECO:0000256" key="2">
    <source>
        <dbReference type="ARBA" id="ARBA00022723"/>
    </source>
</evidence>
<organism evidence="7 8">
    <name type="scientific">Hydrogenophaga pseudoflava</name>
    <name type="common">Pseudomonas carboxydoflava</name>
    <dbReference type="NCBI Taxonomy" id="47421"/>
    <lineage>
        <taxon>Bacteria</taxon>
        <taxon>Pseudomonadati</taxon>
        <taxon>Pseudomonadota</taxon>
        <taxon>Betaproteobacteria</taxon>
        <taxon>Burkholderiales</taxon>
        <taxon>Comamonadaceae</taxon>
        <taxon>Hydrogenophaga</taxon>
    </lineage>
</organism>
<dbReference type="InterPro" id="IPR014755">
    <property type="entry name" value="Cu-Rt/internalin_Ig-like"/>
</dbReference>
<dbReference type="GO" id="GO:0030313">
    <property type="term" value="C:cell envelope"/>
    <property type="evidence" value="ECO:0007669"/>
    <property type="project" value="UniProtKB-SubCell"/>
</dbReference>
<dbReference type="GO" id="GO:0046688">
    <property type="term" value="P:response to copper ion"/>
    <property type="evidence" value="ECO:0007669"/>
    <property type="project" value="InterPro"/>
</dbReference>
<dbReference type="KEGG" id="hpse:HPF_13130"/>
<dbReference type="GO" id="GO:0006825">
    <property type="term" value="P:copper ion transport"/>
    <property type="evidence" value="ECO:0007669"/>
    <property type="project" value="InterPro"/>
</dbReference>
<feature type="signal peptide" evidence="5">
    <location>
        <begin position="1"/>
        <end position="21"/>
    </location>
</feature>
<dbReference type="PANTHER" id="PTHR34820">
    <property type="entry name" value="INNER MEMBRANE PROTEIN YEBZ"/>
    <property type="match status" value="1"/>
</dbReference>
<dbReference type="Proteomes" id="UP000293912">
    <property type="component" value="Chromosome"/>
</dbReference>
<dbReference type="GO" id="GO:0005507">
    <property type="term" value="F:copper ion binding"/>
    <property type="evidence" value="ECO:0007669"/>
    <property type="project" value="InterPro"/>
</dbReference>
<dbReference type="Gene3D" id="2.60.40.1220">
    <property type="match status" value="1"/>
</dbReference>
<evidence type="ECO:0000256" key="1">
    <source>
        <dbReference type="ARBA" id="ARBA00004196"/>
    </source>
</evidence>
<evidence type="ECO:0000256" key="4">
    <source>
        <dbReference type="ARBA" id="ARBA00023008"/>
    </source>
</evidence>
<protein>
    <submittedName>
        <fullName evidence="7">Copper transport protein YcnJ</fullName>
    </submittedName>
</protein>